<organism evidence="2 3">
    <name type="scientific">Robertmurraya mangrovi</name>
    <dbReference type="NCBI Taxonomy" id="3098077"/>
    <lineage>
        <taxon>Bacteria</taxon>
        <taxon>Bacillati</taxon>
        <taxon>Bacillota</taxon>
        <taxon>Bacilli</taxon>
        <taxon>Bacillales</taxon>
        <taxon>Bacillaceae</taxon>
        <taxon>Robertmurraya</taxon>
    </lineage>
</organism>
<feature type="transmembrane region" description="Helical" evidence="1">
    <location>
        <begin position="156"/>
        <end position="176"/>
    </location>
</feature>
<keyword evidence="1" id="KW-1133">Transmembrane helix</keyword>
<feature type="transmembrane region" description="Helical" evidence="1">
    <location>
        <begin position="246"/>
        <end position="265"/>
    </location>
</feature>
<name>A0ABU5J0B3_9BACI</name>
<feature type="transmembrane region" description="Helical" evidence="1">
    <location>
        <begin position="69"/>
        <end position="90"/>
    </location>
</feature>
<dbReference type="EMBL" id="JAXOFX010000009">
    <property type="protein sequence ID" value="MDZ5472859.1"/>
    <property type="molecule type" value="Genomic_DNA"/>
</dbReference>
<keyword evidence="1" id="KW-0812">Transmembrane</keyword>
<dbReference type="Proteomes" id="UP001290455">
    <property type="component" value="Unassembled WGS sequence"/>
</dbReference>
<reference evidence="2 3" key="1">
    <citation type="submission" date="2023-11" db="EMBL/GenBank/DDBJ databases">
        <title>Bacillus jintuensis, isolated from a mudflat on the Beibu Gulf coast.</title>
        <authorList>
            <person name="Li M."/>
        </authorList>
    </citation>
    <scope>NUCLEOTIDE SEQUENCE [LARGE SCALE GENOMIC DNA]</scope>
    <source>
        <strain evidence="2 3">31A1R</strain>
    </source>
</reference>
<feature type="transmembrane region" description="Helical" evidence="1">
    <location>
        <begin position="6"/>
        <end position="24"/>
    </location>
</feature>
<comment type="caution">
    <text evidence="2">The sequence shown here is derived from an EMBL/GenBank/DDBJ whole genome shotgun (WGS) entry which is preliminary data.</text>
</comment>
<sequence length="272" mass="32790">MKNKTIPFMVLAILHIILFFYTFYKNKQKTLAVLFFGIGLSYVFEYFVLNLFKMYTYYPKVSKNRWIDSVFGAVLSQSVFVPIAGTFLVLFNLSWKWKMGFTLFYGIVEQLFIRWKVFRNNWWKTAYTITAMPIFFYLVKKWWVSIQNGGKLNKNFALFLFYWVNYTNILFLPLALFRKYFFHIGFLKDRYWEHFVLIPIYTFVTSVGATINTFVSNRKKPIVLLLLHLFDQLLFKLKIIQPNNKIYLYMLMPVHLLVLYMGVLYRRLMANI</sequence>
<dbReference type="RefSeq" id="WP_322447159.1">
    <property type="nucleotide sequence ID" value="NZ_JAXOFX010000009.1"/>
</dbReference>
<proteinExistence type="predicted"/>
<feature type="transmembrane region" description="Helical" evidence="1">
    <location>
        <begin position="31"/>
        <end position="49"/>
    </location>
</feature>
<gene>
    <name evidence="2" type="ORF">SM124_14090</name>
</gene>
<accession>A0ABU5J0B3</accession>
<keyword evidence="1" id="KW-0472">Membrane</keyword>
<feature type="transmembrane region" description="Helical" evidence="1">
    <location>
        <begin position="196"/>
        <end position="215"/>
    </location>
</feature>
<feature type="transmembrane region" description="Helical" evidence="1">
    <location>
        <begin position="125"/>
        <end position="144"/>
    </location>
</feature>
<evidence type="ECO:0000313" key="2">
    <source>
        <dbReference type="EMBL" id="MDZ5472859.1"/>
    </source>
</evidence>
<evidence type="ECO:0000313" key="3">
    <source>
        <dbReference type="Proteomes" id="UP001290455"/>
    </source>
</evidence>
<keyword evidence="3" id="KW-1185">Reference proteome</keyword>
<evidence type="ECO:0000256" key="1">
    <source>
        <dbReference type="SAM" id="Phobius"/>
    </source>
</evidence>
<protein>
    <submittedName>
        <fullName evidence="2">Uncharacterized protein</fullName>
    </submittedName>
</protein>